<dbReference type="EnsemblPlants" id="QL05p036287:mrna">
    <property type="protein sequence ID" value="QL05p036287:mrna"/>
    <property type="gene ID" value="QL05p036287"/>
</dbReference>
<dbReference type="Gramene" id="QL05p036287:mrna">
    <property type="protein sequence ID" value="QL05p036287:mrna"/>
    <property type="gene ID" value="QL05p036287"/>
</dbReference>
<dbReference type="InParanoid" id="A0A7N2LNI4"/>
<dbReference type="Gene3D" id="3.60.10.10">
    <property type="entry name" value="Endonuclease/exonuclease/phosphatase"/>
    <property type="match status" value="1"/>
</dbReference>
<dbReference type="InterPro" id="IPR036691">
    <property type="entry name" value="Endo/exonu/phosph_ase_sf"/>
</dbReference>
<dbReference type="Proteomes" id="UP000594261">
    <property type="component" value="Chromosome 5"/>
</dbReference>
<protein>
    <recommendedName>
        <fullName evidence="3">Endonuclease/exonuclease/phosphatase domain-containing protein</fullName>
    </recommendedName>
</protein>
<dbReference type="AlphaFoldDB" id="A0A7N2LNI4"/>
<dbReference type="SUPFAM" id="SSF56219">
    <property type="entry name" value="DNase I-like"/>
    <property type="match status" value="1"/>
</dbReference>
<keyword evidence="2" id="KW-1185">Reference proteome</keyword>
<dbReference type="EMBL" id="LRBV02000005">
    <property type="status" value="NOT_ANNOTATED_CDS"/>
    <property type="molecule type" value="Genomic_DNA"/>
</dbReference>
<evidence type="ECO:0000313" key="1">
    <source>
        <dbReference type="EnsemblPlants" id="QL05p036287:mrna"/>
    </source>
</evidence>
<evidence type="ECO:0008006" key="3">
    <source>
        <dbReference type="Google" id="ProtNLM"/>
    </source>
</evidence>
<reference evidence="1 2" key="1">
    <citation type="journal article" date="2016" name="G3 (Bethesda)">
        <title>First Draft Assembly and Annotation of the Genome of a California Endemic Oak Quercus lobata Nee (Fagaceae).</title>
        <authorList>
            <person name="Sork V.L."/>
            <person name="Fitz-Gibbon S.T."/>
            <person name="Puiu D."/>
            <person name="Crepeau M."/>
            <person name="Gugger P.F."/>
            <person name="Sherman R."/>
            <person name="Stevens K."/>
            <person name="Langley C.H."/>
            <person name="Pellegrini M."/>
            <person name="Salzberg S.L."/>
        </authorList>
    </citation>
    <scope>NUCLEOTIDE SEQUENCE [LARGE SCALE GENOMIC DNA]</scope>
    <source>
        <strain evidence="1 2">cv. SW786</strain>
    </source>
</reference>
<reference evidence="1" key="2">
    <citation type="submission" date="2021-01" db="UniProtKB">
        <authorList>
            <consortium name="EnsemblPlants"/>
        </authorList>
    </citation>
    <scope>IDENTIFICATION</scope>
</reference>
<organism evidence="1 2">
    <name type="scientific">Quercus lobata</name>
    <name type="common">Valley oak</name>
    <dbReference type="NCBI Taxonomy" id="97700"/>
    <lineage>
        <taxon>Eukaryota</taxon>
        <taxon>Viridiplantae</taxon>
        <taxon>Streptophyta</taxon>
        <taxon>Embryophyta</taxon>
        <taxon>Tracheophyta</taxon>
        <taxon>Spermatophyta</taxon>
        <taxon>Magnoliopsida</taxon>
        <taxon>eudicotyledons</taxon>
        <taxon>Gunneridae</taxon>
        <taxon>Pentapetalae</taxon>
        <taxon>rosids</taxon>
        <taxon>fabids</taxon>
        <taxon>Fagales</taxon>
        <taxon>Fagaceae</taxon>
        <taxon>Quercus</taxon>
    </lineage>
</organism>
<dbReference type="Gene3D" id="3.60.40.10">
    <property type="entry name" value="PPM-type phosphatase domain"/>
    <property type="match status" value="1"/>
</dbReference>
<sequence length="469" mass="53426">MGIYLSAPKTEKVSEDGENDRLRYGLSSMQGWRATMEDAKASMEVECPFSDGFCTDEPSMALGNVETESDRASIGLFQSLSRAGIVDLGVQDGDEVVTSTSANRGFLKVSVSMEGEVAKLNNGIEVLGLENTLDISNWVKHKIPGFSKLVGLPLGRHEKMCIMLLQRLEKVIEAANLLHRKDIAHRKAVSKDKGKRELGNLIPSINYDGLNDSRKRLVVKNLLREWNCDVVCLQETKLVGMDRQIVCSLWSCSYVDWVALYVDQTAGGVLMMWDRWGFDDVGQIGFILGGIDILSGTPSYVLAKKLKALKGDIIQWNRSDFGNVGCQKKELLKALKLLDVKEGEFGLFEGEISERVTVRSELENLLSLEEISWREKLKMLCIKEGDNNTKFFYKVANSWRRYNHLSMLEVDRVIYEEESEVVDQVVQFYKNLYKETEKWRPFAKGLEFDKIEGLERDWLEWRFEKEEIL</sequence>
<accession>A0A7N2LNI4</accession>
<evidence type="ECO:0000313" key="2">
    <source>
        <dbReference type="Proteomes" id="UP000594261"/>
    </source>
</evidence>
<proteinExistence type="predicted"/>
<name>A0A7N2LNI4_QUELO</name>
<dbReference type="InterPro" id="IPR036457">
    <property type="entry name" value="PPM-type-like_dom_sf"/>
</dbReference>